<dbReference type="PANTHER" id="PTHR33112:SF10">
    <property type="entry name" value="TOL"/>
    <property type="match status" value="1"/>
</dbReference>
<organism evidence="2 3">
    <name type="scientific">Fusarium floridanum</name>
    <dbReference type="NCBI Taxonomy" id="1325733"/>
    <lineage>
        <taxon>Eukaryota</taxon>
        <taxon>Fungi</taxon>
        <taxon>Dikarya</taxon>
        <taxon>Ascomycota</taxon>
        <taxon>Pezizomycotina</taxon>
        <taxon>Sordariomycetes</taxon>
        <taxon>Hypocreomycetidae</taxon>
        <taxon>Hypocreales</taxon>
        <taxon>Nectriaceae</taxon>
        <taxon>Fusarium</taxon>
        <taxon>Fusarium solani species complex</taxon>
    </lineage>
</organism>
<evidence type="ECO:0000313" key="3">
    <source>
        <dbReference type="Proteomes" id="UP000287972"/>
    </source>
</evidence>
<dbReference type="InterPro" id="IPR010730">
    <property type="entry name" value="HET"/>
</dbReference>
<proteinExistence type="predicted"/>
<comment type="caution">
    <text evidence="2">The sequence shown here is derived from an EMBL/GenBank/DDBJ whole genome shotgun (WGS) entry which is preliminary data.</text>
</comment>
<sequence>MLEEIITGLYKFEDASTVGFVFKDMDFVLGRIGGPSIGRIELRRAADTLCPWGLVRKESDHLESTASQASLSWVKMQLQTCLAAHLGCSANTDDPLLPTRVLDVGTGDNGTIKVVETKGLRAKYITLSHCWGGDPASMTAKLTAHSREQYLEGIPYEALPLTFRDAVTATRSLGIRYLWIDSLCIIQKDEEKDSPQDKKIHLKDWAHESGRMCSVYQNCYLTLAAVDSTDCTGGLFFKRDKVRMEGDSDKGRYCFYGSRELRHHAVFFPLLQRGWVKQETLLSPRTLLYGKEEILWLCRTHTVCQCSHFSGQDGAFRGFHKLPLAENARVNFARPQPISKWYDIISEYSTTSLTHITDKLIAIEGIAEYMRPRGNFEYLAGLWAGSLAFDLLWNSKAYNYGIPTRANQADPLGKTTWSSGKWLFPTWSWASIQGQIGWDWASRFITDYSPDIVLIQHIKDKSLPANELRLCGVLVPSTLGVIQKAVNSRELYCPDLRNQDKIFGADKAVECLRVVQSGQDRFSLALVCVDEEKRQYERLGLLTFRYSGHDFWKCLDSETQVEVPPWWAPSEDWKGEEVEFTLI</sequence>
<evidence type="ECO:0000313" key="2">
    <source>
        <dbReference type="EMBL" id="RSL82858.1"/>
    </source>
</evidence>
<dbReference type="AlphaFoldDB" id="A0A428RZ52"/>
<feature type="domain" description="Heterokaryon incompatibility" evidence="1">
    <location>
        <begin position="124"/>
        <end position="279"/>
    </location>
</feature>
<evidence type="ECO:0000259" key="1">
    <source>
        <dbReference type="Pfam" id="PF06985"/>
    </source>
</evidence>
<protein>
    <recommendedName>
        <fullName evidence="1">Heterokaryon incompatibility domain-containing protein</fullName>
    </recommendedName>
</protein>
<dbReference type="PANTHER" id="PTHR33112">
    <property type="entry name" value="DOMAIN PROTEIN, PUTATIVE-RELATED"/>
    <property type="match status" value="1"/>
</dbReference>
<name>A0A428RZ52_9HYPO</name>
<accession>A0A428RZ52</accession>
<keyword evidence="3" id="KW-1185">Reference proteome</keyword>
<dbReference type="Proteomes" id="UP000287972">
    <property type="component" value="Unassembled WGS sequence"/>
</dbReference>
<dbReference type="Pfam" id="PF06985">
    <property type="entry name" value="HET"/>
    <property type="match status" value="1"/>
</dbReference>
<dbReference type="EMBL" id="NKCL01000093">
    <property type="protein sequence ID" value="RSL82858.1"/>
    <property type="molecule type" value="Genomic_DNA"/>
</dbReference>
<reference evidence="2 3" key="1">
    <citation type="submission" date="2017-06" db="EMBL/GenBank/DDBJ databases">
        <title>Comparative genomic analysis of Ambrosia Fusariam Clade fungi.</title>
        <authorList>
            <person name="Stajich J.E."/>
            <person name="Carrillo J."/>
            <person name="Kijimoto T."/>
            <person name="Eskalen A."/>
            <person name="O'Donnell K."/>
            <person name="Kasson M."/>
        </authorList>
    </citation>
    <scope>NUCLEOTIDE SEQUENCE [LARGE SCALE GENOMIC DNA]</scope>
    <source>
        <strain evidence="2 3">NRRL62606</strain>
    </source>
</reference>
<gene>
    <name evidence="2" type="ORF">CEP51_004872</name>
</gene>